<reference evidence="2" key="1">
    <citation type="submission" date="2020-10" db="EMBL/GenBank/DDBJ databases">
        <authorList>
            <person name="Muller C M."/>
        </authorList>
    </citation>
    <scope>NUCLEOTIDE SEQUENCE</scope>
    <source>
        <strain evidence="2">THUN-12</strain>
    </source>
</reference>
<comment type="caution">
    <text evidence="2">The sequence shown here is derived from an EMBL/GenBank/DDBJ whole genome shotgun (WGS) entry which is preliminary data.</text>
</comment>
<evidence type="ECO:0000256" key="1">
    <source>
        <dbReference type="SAM" id="SignalP"/>
    </source>
</evidence>
<feature type="chain" id="PRO_5040754415" evidence="1">
    <location>
        <begin position="22"/>
        <end position="154"/>
    </location>
</feature>
<name>A0A9W4DM56_BLUGR</name>
<organism evidence="2 3">
    <name type="scientific">Blumeria graminis f. sp. triticale</name>
    <dbReference type="NCBI Taxonomy" id="1689686"/>
    <lineage>
        <taxon>Eukaryota</taxon>
        <taxon>Fungi</taxon>
        <taxon>Dikarya</taxon>
        <taxon>Ascomycota</taxon>
        <taxon>Pezizomycotina</taxon>
        <taxon>Leotiomycetes</taxon>
        <taxon>Erysiphales</taxon>
        <taxon>Erysiphaceae</taxon>
        <taxon>Blumeria</taxon>
    </lineage>
</organism>
<dbReference type="EMBL" id="CAJHIT010000008">
    <property type="protein sequence ID" value="CAD6504329.1"/>
    <property type="molecule type" value="Genomic_DNA"/>
</dbReference>
<proteinExistence type="predicted"/>
<evidence type="ECO:0000313" key="3">
    <source>
        <dbReference type="Proteomes" id="UP000683417"/>
    </source>
</evidence>
<evidence type="ECO:0000313" key="2">
    <source>
        <dbReference type="EMBL" id="CAD6504329.1"/>
    </source>
</evidence>
<keyword evidence="1" id="KW-0732">Signal</keyword>
<protein>
    <submittedName>
        <fullName evidence="2">BgTH12-06060</fullName>
    </submittedName>
</protein>
<accession>A0A9W4DM56</accession>
<sequence>MKLPIISRVTMLFSILAPVSSMSTYAIPEPELVPGENEPFSFLCPNNRWFDKSFLEEIALIGKQAIENGTKDRGFPARVFALTYDVDGDVWYYPIDENRGEFVVFLRTGRVVGAGYSAATTDDERYLHPCQLQMVITSLFILLTKIGTAKNPNQ</sequence>
<gene>
    <name evidence="2" type="ORF">BGTH12_LOCUS5687</name>
</gene>
<feature type="signal peptide" evidence="1">
    <location>
        <begin position="1"/>
        <end position="21"/>
    </location>
</feature>
<dbReference type="Proteomes" id="UP000683417">
    <property type="component" value="Unassembled WGS sequence"/>
</dbReference>
<dbReference type="AlphaFoldDB" id="A0A9W4DM56"/>